<dbReference type="Pfam" id="PF21225">
    <property type="entry name" value="zf-C2H2_5"/>
    <property type="match status" value="1"/>
</dbReference>
<feature type="domain" description="C2H2-type" evidence="11">
    <location>
        <begin position="248"/>
        <end position="275"/>
    </location>
</feature>
<proteinExistence type="inferred from homology"/>
<dbReference type="GeneTree" id="ENSGT00940000164260"/>
<dbReference type="Gene3D" id="6.10.140.140">
    <property type="match status" value="1"/>
</dbReference>
<evidence type="ECO:0000313" key="14">
    <source>
        <dbReference type="Proteomes" id="UP000001519"/>
    </source>
</evidence>
<dbReference type="AlphaFoldDB" id="A0A2I2YLE1"/>
<keyword evidence="3" id="KW-0479">Metal-binding</keyword>
<dbReference type="SMART" id="SM00355">
    <property type="entry name" value="ZnF_C2H2"/>
    <property type="match status" value="5"/>
</dbReference>
<reference evidence="14" key="1">
    <citation type="submission" date="2011-05" db="EMBL/GenBank/DDBJ databases">
        <title>Insights into the evolution of the great apes provided by the gorilla genome.</title>
        <authorList>
            <person name="Scally A."/>
        </authorList>
    </citation>
    <scope>NUCLEOTIDE SEQUENCE [LARGE SCALE GENOMIC DNA]</scope>
</reference>
<evidence type="ECO:0000256" key="1">
    <source>
        <dbReference type="ARBA" id="ARBA00004123"/>
    </source>
</evidence>
<feature type="domain" description="C2H2-type" evidence="11">
    <location>
        <begin position="276"/>
        <end position="303"/>
    </location>
</feature>
<dbReference type="PROSITE" id="PS50805">
    <property type="entry name" value="KRAB"/>
    <property type="match status" value="1"/>
</dbReference>
<dbReference type="Pfam" id="PF01352">
    <property type="entry name" value="KRAB"/>
    <property type="match status" value="1"/>
</dbReference>
<keyword evidence="14" id="KW-1185">Reference proteome</keyword>
<dbReference type="SMART" id="SM00349">
    <property type="entry name" value="KRAB"/>
    <property type="match status" value="1"/>
</dbReference>
<dbReference type="InterPro" id="IPR036051">
    <property type="entry name" value="KRAB_dom_sf"/>
</dbReference>
<dbReference type="CDD" id="cd07765">
    <property type="entry name" value="KRAB_A-box"/>
    <property type="match status" value="1"/>
</dbReference>
<evidence type="ECO:0000256" key="10">
    <source>
        <dbReference type="SAM" id="MobiDB-lite"/>
    </source>
</evidence>
<dbReference type="FunFam" id="3.30.160.60:FF:001895">
    <property type="entry name" value="Zinc finger protein 559"/>
    <property type="match status" value="1"/>
</dbReference>
<organism evidence="13 14">
    <name type="scientific">Gorilla gorilla gorilla</name>
    <name type="common">Western lowland gorilla</name>
    <dbReference type="NCBI Taxonomy" id="9595"/>
    <lineage>
        <taxon>Eukaryota</taxon>
        <taxon>Metazoa</taxon>
        <taxon>Chordata</taxon>
        <taxon>Craniata</taxon>
        <taxon>Vertebrata</taxon>
        <taxon>Euteleostomi</taxon>
        <taxon>Mammalia</taxon>
        <taxon>Eutheria</taxon>
        <taxon>Euarchontoglires</taxon>
        <taxon>Primates</taxon>
        <taxon>Haplorrhini</taxon>
        <taxon>Catarrhini</taxon>
        <taxon>Hominidae</taxon>
        <taxon>Gorilla</taxon>
    </lineage>
</organism>
<dbReference type="PROSITE" id="PS00028">
    <property type="entry name" value="ZINC_FINGER_C2H2_1"/>
    <property type="match status" value="4"/>
</dbReference>
<protein>
    <recommendedName>
        <fullName evidence="15">Zinc finger protein 589</fullName>
    </recommendedName>
</protein>
<accession>A0A2I2YLE1</accession>
<dbReference type="Proteomes" id="UP000001519">
    <property type="component" value="Chromosome 3"/>
</dbReference>
<evidence type="ECO:0000256" key="6">
    <source>
        <dbReference type="ARBA" id="ARBA00022833"/>
    </source>
</evidence>
<dbReference type="SUPFAM" id="SSF109640">
    <property type="entry name" value="KRAB domain (Kruppel-associated box)"/>
    <property type="match status" value="1"/>
</dbReference>
<gene>
    <name evidence="13" type="primary">ZNF589</name>
</gene>
<reference evidence="13 14" key="2">
    <citation type="journal article" date="2012" name="Nature">
        <title>Insights into hominid evolution from the gorilla genome sequence.</title>
        <authorList>
            <person name="Scally A."/>
            <person name="Dutheil J.Y."/>
            <person name="Hillier L.W."/>
            <person name="Jordan G.E."/>
            <person name="Goodhead I."/>
            <person name="Herrero J."/>
            <person name="Hobolth A."/>
            <person name="Lappalainen T."/>
            <person name="Mailund T."/>
            <person name="Marques-Bonet T."/>
            <person name="McCarthy S."/>
            <person name="Montgomery S.H."/>
            <person name="Schwalie P.C."/>
            <person name="Tang Y.A."/>
            <person name="Ward M.C."/>
            <person name="Xue Y."/>
            <person name="Yngvadottir B."/>
            <person name="Alkan C."/>
            <person name="Andersen L.N."/>
            <person name="Ayub Q."/>
            <person name="Ball E.V."/>
            <person name="Beal K."/>
            <person name="Bradley B.J."/>
            <person name="Chen Y."/>
            <person name="Clee C.M."/>
            <person name="Fitzgerald S."/>
            <person name="Graves T.A."/>
            <person name="Gu Y."/>
            <person name="Heath P."/>
            <person name="Heger A."/>
            <person name="Karakoc E."/>
            <person name="Kolb-Kokocinski A."/>
            <person name="Laird G.K."/>
            <person name="Lunter G."/>
            <person name="Meader S."/>
            <person name="Mort M."/>
            <person name="Mullikin J.C."/>
            <person name="Munch K."/>
            <person name="O'Connor T.D."/>
            <person name="Phillips A.D."/>
            <person name="Prado-Martinez J."/>
            <person name="Rogers A.S."/>
            <person name="Sajjadian S."/>
            <person name="Schmidt D."/>
            <person name="Shaw K."/>
            <person name="Simpson J.T."/>
            <person name="Stenson P.D."/>
            <person name="Turner D.J."/>
            <person name="Vigilant L."/>
            <person name="Vilella A.J."/>
            <person name="Whitener W."/>
            <person name="Zhu B."/>
            <person name="Cooper D.N."/>
            <person name="de Jong P."/>
            <person name="Dermitzakis E.T."/>
            <person name="Eichler E.E."/>
            <person name="Flicek P."/>
            <person name="Goldman N."/>
            <person name="Mundy N.I."/>
            <person name="Ning Z."/>
            <person name="Odom D.T."/>
            <person name="Ponting C.P."/>
            <person name="Quail M.A."/>
            <person name="Ryder O.A."/>
            <person name="Searle S.M."/>
            <person name="Warren W.C."/>
            <person name="Wilson R.K."/>
            <person name="Schierup M.H."/>
            <person name="Rogers J."/>
            <person name="Tyler-Smith C."/>
            <person name="Durbin R."/>
        </authorList>
    </citation>
    <scope>NUCLEOTIDE SEQUENCE [LARGE SCALE GENOMIC DNA]</scope>
</reference>
<dbReference type="GO" id="GO:0043565">
    <property type="term" value="F:sequence-specific DNA binding"/>
    <property type="evidence" value="ECO:0007669"/>
    <property type="project" value="UniProtKB-ARBA"/>
</dbReference>
<keyword evidence="8" id="KW-0539">Nucleus</keyword>
<evidence type="ECO:0000256" key="8">
    <source>
        <dbReference type="ARBA" id="ARBA00023242"/>
    </source>
</evidence>
<evidence type="ECO:0000256" key="7">
    <source>
        <dbReference type="ARBA" id="ARBA00023125"/>
    </source>
</evidence>
<dbReference type="Gene3D" id="3.30.160.60">
    <property type="entry name" value="Classic Zinc Finger"/>
    <property type="match status" value="5"/>
</dbReference>
<comment type="subcellular location">
    <subcellularLocation>
        <location evidence="1">Nucleus</location>
    </subcellularLocation>
</comment>
<dbReference type="GO" id="GO:0005654">
    <property type="term" value="C:nucleoplasm"/>
    <property type="evidence" value="ECO:0007669"/>
    <property type="project" value="UniProtKB-ARBA"/>
</dbReference>
<evidence type="ECO:0000256" key="9">
    <source>
        <dbReference type="PROSITE-ProRule" id="PRU00042"/>
    </source>
</evidence>
<sequence>MWAPREQLLGWATEALPAKDSAWPWEEKPRYLGPVTFEDVAVLFTEAEWKRLSLEQRNLYKEVMLENLGNLVSLAESKPEVHTCPSCPLAFGSQQFLSQDELHNHPIPGFHAGNQLHPGNPCPEDQPQSQRPSDKNHRGAEAEDQRVEGGVRPLFWSTNERGALVGFSSLFQRPPISSWGGNRILEIQLSPAQNASSEEVDRISKRAETPGFGAVRFGECALAFNQKSNLFRQKAVTAEKSSDKRQSQVCRDCGRGFSRKSQLIIHQRTHTGEKPYVCGECGRGFIVESVLRNHLSTHSGEKPYVCSHCGRGFSCKPYLIRHQRTHTREKSFMCTVCGRGFREKSELIKHQRIHTGDKPYVCRDC</sequence>
<dbReference type="FunFam" id="3.30.160.60:FF:001286">
    <property type="entry name" value="Zinc finger protein 485"/>
    <property type="match status" value="1"/>
</dbReference>
<dbReference type="InterPro" id="IPR001909">
    <property type="entry name" value="KRAB"/>
</dbReference>
<dbReference type="InterPro" id="IPR013087">
    <property type="entry name" value="Znf_C2H2_type"/>
</dbReference>
<feature type="domain" description="C2H2-type" evidence="11">
    <location>
        <begin position="332"/>
        <end position="359"/>
    </location>
</feature>
<dbReference type="FunFam" id="3.30.160.60:FF:000155">
    <property type="entry name" value="zinc finger protein 133 isoform X1"/>
    <property type="match status" value="2"/>
</dbReference>
<dbReference type="PANTHER" id="PTHR24381:SF395">
    <property type="entry name" value="ZINC FINGER PROTEIN 875"/>
    <property type="match status" value="1"/>
</dbReference>
<feature type="domain" description="C2H2-type" evidence="11">
    <location>
        <begin position="304"/>
        <end position="331"/>
    </location>
</feature>
<keyword evidence="7" id="KW-0238">DNA-binding</keyword>
<reference evidence="13" key="4">
    <citation type="submission" date="2025-09" db="UniProtKB">
        <authorList>
            <consortium name="Ensembl"/>
        </authorList>
    </citation>
    <scope>IDENTIFICATION</scope>
</reference>
<dbReference type="SUPFAM" id="SSF57667">
    <property type="entry name" value="beta-beta-alpha zinc fingers"/>
    <property type="match status" value="2"/>
</dbReference>
<feature type="region of interest" description="Disordered" evidence="10">
    <location>
        <begin position="103"/>
        <end position="148"/>
    </location>
</feature>
<dbReference type="EMBL" id="CABD030021189">
    <property type="status" value="NOT_ANNOTATED_CDS"/>
    <property type="molecule type" value="Genomic_DNA"/>
</dbReference>
<dbReference type="PANTHER" id="PTHR24381">
    <property type="entry name" value="ZINC FINGER PROTEIN"/>
    <property type="match status" value="1"/>
</dbReference>
<evidence type="ECO:0000256" key="3">
    <source>
        <dbReference type="ARBA" id="ARBA00022723"/>
    </source>
</evidence>
<dbReference type="GO" id="GO:0008270">
    <property type="term" value="F:zinc ion binding"/>
    <property type="evidence" value="ECO:0007669"/>
    <property type="project" value="UniProtKB-KW"/>
</dbReference>
<evidence type="ECO:0008006" key="15">
    <source>
        <dbReference type="Google" id="ProtNLM"/>
    </source>
</evidence>
<reference evidence="13" key="3">
    <citation type="submission" date="2025-08" db="UniProtKB">
        <authorList>
            <consortium name="Ensembl"/>
        </authorList>
    </citation>
    <scope>IDENTIFICATION</scope>
</reference>
<evidence type="ECO:0000313" key="13">
    <source>
        <dbReference type="Ensembl" id="ENSGGOP00000035569.1"/>
    </source>
</evidence>
<evidence type="ECO:0000256" key="2">
    <source>
        <dbReference type="ARBA" id="ARBA00006991"/>
    </source>
</evidence>
<keyword evidence="4" id="KW-0677">Repeat</keyword>
<dbReference type="Pfam" id="PF00096">
    <property type="entry name" value="zf-C2H2"/>
    <property type="match status" value="4"/>
</dbReference>
<comment type="similarity">
    <text evidence="2">Belongs to the krueppel C2H2-type zinc-finger protein family.</text>
</comment>
<evidence type="ECO:0000256" key="4">
    <source>
        <dbReference type="ARBA" id="ARBA00022737"/>
    </source>
</evidence>
<dbReference type="Ensembl" id="ENSGGOT00000058025.1">
    <property type="protein sequence ID" value="ENSGGOP00000035569.1"/>
    <property type="gene ID" value="ENSGGOG00000006069.2"/>
</dbReference>
<evidence type="ECO:0000259" key="11">
    <source>
        <dbReference type="PROSITE" id="PS50157"/>
    </source>
</evidence>
<dbReference type="Bgee" id="ENSGGOG00000006069">
    <property type="expression patterns" value="Expressed in cerebellum and 5 other cell types or tissues"/>
</dbReference>
<name>A0A2I2YLE1_GORGO</name>
<feature type="compositionally biased region" description="Basic and acidic residues" evidence="10">
    <location>
        <begin position="132"/>
        <end position="148"/>
    </location>
</feature>
<keyword evidence="5 9" id="KW-0863">Zinc-finger</keyword>
<keyword evidence="6" id="KW-0862">Zinc</keyword>
<feature type="domain" description="KRAB" evidence="12">
    <location>
        <begin position="35"/>
        <end position="108"/>
    </location>
</feature>
<dbReference type="InterPro" id="IPR048414">
    <property type="entry name" value="PDRM9-like_Znf-C2H2"/>
</dbReference>
<dbReference type="EMBL" id="CABD030021190">
    <property type="status" value="NOT_ANNOTATED_CDS"/>
    <property type="molecule type" value="Genomic_DNA"/>
</dbReference>
<evidence type="ECO:0000259" key="12">
    <source>
        <dbReference type="PROSITE" id="PS50805"/>
    </source>
</evidence>
<dbReference type="GO" id="GO:0001227">
    <property type="term" value="F:DNA-binding transcription repressor activity, RNA polymerase II-specific"/>
    <property type="evidence" value="ECO:0007669"/>
    <property type="project" value="UniProtKB-ARBA"/>
</dbReference>
<dbReference type="PROSITE" id="PS50157">
    <property type="entry name" value="ZINC_FINGER_C2H2_2"/>
    <property type="match status" value="4"/>
</dbReference>
<evidence type="ECO:0000256" key="5">
    <source>
        <dbReference type="ARBA" id="ARBA00022771"/>
    </source>
</evidence>
<dbReference type="InterPro" id="IPR036236">
    <property type="entry name" value="Znf_C2H2_sf"/>
</dbReference>